<accession>A0AAP0NE24</accession>
<evidence type="ECO:0000313" key="2">
    <source>
        <dbReference type="EMBL" id="KAK9271043.1"/>
    </source>
</evidence>
<feature type="compositionally biased region" description="Basic and acidic residues" evidence="1">
    <location>
        <begin position="82"/>
        <end position="94"/>
    </location>
</feature>
<dbReference type="CDD" id="cd16331">
    <property type="entry name" value="YjgA-like"/>
    <property type="match status" value="1"/>
</dbReference>
<organism evidence="2 3">
    <name type="scientific">Liquidambar formosana</name>
    <name type="common">Formosan gum</name>
    <dbReference type="NCBI Taxonomy" id="63359"/>
    <lineage>
        <taxon>Eukaryota</taxon>
        <taxon>Viridiplantae</taxon>
        <taxon>Streptophyta</taxon>
        <taxon>Embryophyta</taxon>
        <taxon>Tracheophyta</taxon>
        <taxon>Spermatophyta</taxon>
        <taxon>Magnoliopsida</taxon>
        <taxon>eudicotyledons</taxon>
        <taxon>Gunneridae</taxon>
        <taxon>Pentapetalae</taxon>
        <taxon>Saxifragales</taxon>
        <taxon>Altingiaceae</taxon>
        <taxon>Liquidambar</taxon>
    </lineage>
</organism>
<keyword evidence="3" id="KW-1185">Reference proteome</keyword>
<reference evidence="2 3" key="1">
    <citation type="journal article" date="2024" name="Plant J.">
        <title>Genome sequences and population genomics reveal climatic adaptation and genomic divergence between two closely related sweetgum species.</title>
        <authorList>
            <person name="Xu W.Q."/>
            <person name="Ren C.Q."/>
            <person name="Zhang X.Y."/>
            <person name="Comes H.P."/>
            <person name="Liu X.H."/>
            <person name="Li Y.G."/>
            <person name="Kettle C.J."/>
            <person name="Jalonen R."/>
            <person name="Gaisberger H."/>
            <person name="Ma Y.Z."/>
            <person name="Qiu Y.X."/>
        </authorList>
    </citation>
    <scope>NUCLEOTIDE SEQUENCE [LARGE SCALE GENOMIC DNA]</scope>
    <source>
        <strain evidence="2">Hangzhou</strain>
    </source>
</reference>
<comment type="caution">
    <text evidence="2">The sequence shown here is derived from an EMBL/GenBank/DDBJ whole genome shotgun (WGS) entry which is preliminary data.</text>
</comment>
<feature type="compositionally biased region" description="Acidic residues" evidence="1">
    <location>
        <begin position="190"/>
        <end position="203"/>
    </location>
</feature>
<proteinExistence type="predicted"/>
<dbReference type="AlphaFoldDB" id="A0AAP0NE24"/>
<dbReference type="PANTHER" id="PTHR36898">
    <property type="entry name" value="OSJNBB0026I12.6 PROTEIN"/>
    <property type="match status" value="1"/>
</dbReference>
<dbReference type="SUPFAM" id="SSF158710">
    <property type="entry name" value="PSPTO4464-like"/>
    <property type="match status" value="1"/>
</dbReference>
<evidence type="ECO:0000256" key="1">
    <source>
        <dbReference type="SAM" id="MobiDB-lite"/>
    </source>
</evidence>
<dbReference type="Proteomes" id="UP001415857">
    <property type="component" value="Unassembled WGS sequence"/>
</dbReference>
<dbReference type="InterPro" id="IPR023153">
    <property type="entry name" value="DarP_sf"/>
</dbReference>
<dbReference type="Pfam" id="PF04751">
    <property type="entry name" value="DarP"/>
    <property type="match status" value="1"/>
</dbReference>
<dbReference type="InterPro" id="IPR006839">
    <property type="entry name" value="DarP"/>
</dbReference>
<dbReference type="Gene3D" id="1.10.60.30">
    <property type="entry name" value="PSPTO4464-like domains"/>
    <property type="match status" value="1"/>
</dbReference>
<name>A0AAP0NE24_LIQFO</name>
<sequence>MAQLIRPLRHWPRLHHHCCSAATFHRLLFPPILAIKTIGQRLSFTKVPSSHRSVHFRSRGLRLRNAPVPSDLEESNASDSDADARKTRNERKREARRAVRWGMELASFSTAQIKRILRVAALEREVFDALMLVKRLGPDVREGKRRQFNYIGKLLRKVQPELMDALIQASKDGDHSRLQSLSGSGISTIGDDDDDDDEEAEES</sequence>
<dbReference type="EMBL" id="JBBPBK010000014">
    <property type="protein sequence ID" value="KAK9271043.1"/>
    <property type="molecule type" value="Genomic_DNA"/>
</dbReference>
<feature type="compositionally biased region" description="Polar residues" evidence="1">
    <location>
        <begin position="178"/>
        <end position="187"/>
    </location>
</feature>
<dbReference type="PANTHER" id="PTHR36898:SF1">
    <property type="entry name" value="OS04G0250700 PROTEIN"/>
    <property type="match status" value="1"/>
</dbReference>
<protein>
    <submittedName>
        <fullName evidence="2">Uncharacterized protein</fullName>
    </submittedName>
</protein>
<feature type="region of interest" description="Disordered" evidence="1">
    <location>
        <begin position="170"/>
        <end position="203"/>
    </location>
</feature>
<feature type="region of interest" description="Disordered" evidence="1">
    <location>
        <begin position="67"/>
        <end position="94"/>
    </location>
</feature>
<evidence type="ECO:0000313" key="3">
    <source>
        <dbReference type="Proteomes" id="UP001415857"/>
    </source>
</evidence>
<gene>
    <name evidence="2" type="ORF">L1049_026632</name>
</gene>